<dbReference type="PRINTS" id="PR00120">
    <property type="entry name" value="HATPASE"/>
</dbReference>
<dbReference type="InterPro" id="IPR036412">
    <property type="entry name" value="HAD-like_sf"/>
</dbReference>
<sequence>MTRLWHAISPDECVAALGADTANGLSSDEVVRRLAADGPNQLRGKPPKRFIERFLSQLREPLIYILLGSGVLALLLHEWVDASVIFLVVLINAVVGAVQEARAHSAIAALARQVSALAGVLRGGERLRIESSGLVAGDIVLLEAGDRVPADLRLLKVRDLVVDEAMLTGESLPVAKAAIAVAEDAALVERHCMAYAGTLVLQGTATGLVVATAGRTELGRIAALIDAAPLIATPLTRRLAVFSNVMLWIILALAALTFAVGLLRGESVQDMLMAAVALAVGAIPEGLPAALTITLAIGVGRMARRAAVIRRLPAVETLGSVTVICSDKTGTLTQNRMTVTELLVGGFGYTLHGAGGAEEGEIRPSGAAPTENRALHPLLLAGVLCNDAQMRREDGQLVFSGDPTEWALLLAALRGGLDVDALRARHERLDELPFDARYQYMATLNTGPEGVRLWVKGALERVLAHCRLALDAHGVPVPLDSVAIHAAADEMASRGMRVLAFAYRPGGAAPLMRNSLGDDWVFLGLQGMVDPPRGEAEQAVARCKAAGIRVVMITGDHAATAAGIAGAIGIGAKTPRVMTGRELAALDADALRAVAGEVSVFARVEPEQKLRLVEALQARGDVVAMTGDGVNDAPALRQADIGVAMGRGGTDVAKESSDMVLTDDNFASIEAAVEEGRGVYDNLLKFIVWTLPTNFAEGVIILVAVLAGVTLPITPLQILWINMSTVLLLGLALAFEPIESDVMARPPRPPGEPILTRAMTGRITLAGTLLVIGAFWLFERELAAGRSVEYARTAAVNVFVFGEMAYLLNCRSLHRAWWRVGVFSNPWIWAGIAAMAALQFAFTHSAPMQSAFGSVAIDAASWAEVVLTALVMSAIVGIEKAIGRYVAKRRTTSKGS</sequence>
<dbReference type="InterPro" id="IPR044492">
    <property type="entry name" value="P_typ_ATPase_HD_dom"/>
</dbReference>
<evidence type="ECO:0000256" key="9">
    <source>
        <dbReference type="SAM" id="Phobius"/>
    </source>
</evidence>
<dbReference type="SUPFAM" id="SSF81665">
    <property type="entry name" value="Calcium ATPase, transmembrane domain M"/>
    <property type="match status" value="1"/>
</dbReference>
<feature type="transmembrane region" description="Helical" evidence="9">
    <location>
        <begin position="862"/>
        <end position="882"/>
    </location>
</feature>
<proteinExistence type="inferred from homology"/>
<evidence type="ECO:0000256" key="6">
    <source>
        <dbReference type="ARBA" id="ARBA00022967"/>
    </source>
</evidence>
<feature type="transmembrane region" description="Helical" evidence="9">
    <location>
        <begin position="82"/>
        <end position="98"/>
    </location>
</feature>
<dbReference type="SFLD" id="SFLDG00002">
    <property type="entry name" value="C1.7:_P-type_atpase_like"/>
    <property type="match status" value="1"/>
</dbReference>
<dbReference type="PANTHER" id="PTHR43294:SF20">
    <property type="entry name" value="P-TYPE ATPASE"/>
    <property type="match status" value="1"/>
</dbReference>
<keyword evidence="3 9" id="KW-0812">Transmembrane</keyword>
<dbReference type="SFLD" id="SFLDF00027">
    <property type="entry name" value="p-type_atpase"/>
    <property type="match status" value="1"/>
</dbReference>
<dbReference type="InterPro" id="IPR004014">
    <property type="entry name" value="ATPase_P-typ_cation-transptr_N"/>
</dbReference>
<feature type="transmembrane region" description="Helical" evidence="9">
    <location>
        <begin position="271"/>
        <end position="300"/>
    </location>
</feature>
<dbReference type="RefSeq" id="WP_206253812.1">
    <property type="nucleotide sequence ID" value="NZ_CP071060.1"/>
</dbReference>
<dbReference type="Gene3D" id="3.40.1110.10">
    <property type="entry name" value="Calcium-transporting ATPase, cytoplasmic domain N"/>
    <property type="match status" value="1"/>
</dbReference>
<dbReference type="Gene3D" id="1.20.1110.10">
    <property type="entry name" value="Calcium-transporting ATPase, transmembrane domain"/>
    <property type="match status" value="1"/>
</dbReference>
<dbReference type="Pfam" id="PF00690">
    <property type="entry name" value="Cation_ATPase_N"/>
    <property type="match status" value="1"/>
</dbReference>
<gene>
    <name evidence="11" type="ORF">JY500_16195</name>
</gene>
<keyword evidence="7 9" id="KW-1133">Transmembrane helix</keyword>
<evidence type="ECO:0000313" key="12">
    <source>
        <dbReference type="Proteomes" id="UP000663570"/>
    </source>
</evidence>
<feature type="transmembrane region" description="Helical" evidence="9">
    <location>
        <begin position="790"/>
        <end position="808"/>
    </location>
</feature>
<feature type="transmembrane region" description="Helical" evidence="9">
    <location>
        <begin position="820"/>
        <end position="842"/>
    </location>
</feature>
<dbReference type="SFLD" id="SFLDS00003">
    <property type="entry name" value="Haloacid_Dehalogenase"/>
    <property type="match status" value="1"/>
</dbReference>
<comment type="similarity">
    <text evidence="2">Belongs to the cation transport ATPase (P-type) (TC 3.A.3) family. Type IIA subfamily.</text>
</comment>
<dbReference type="Pfam" id="PF00122">
    <property type="entry name" value="E1-E2_ATPase"/>
    <property type="match status" value="1"/>
</dbReference>
<name>A0ABX7M5H9_9RHOO</name>
<dbReference type="InterPro" id="IPR023298">
    <property type="entry name" value="ATPase_P-typ_TM_dom_sf"/>
</dbReference>
<dbReference type="Pfam" id="PF00689">
    <property type="entry name" value="Cation_ATPase_C"/>
    <property type="match status" value="1"/>
</dbReference>
<dbReference type="InterPro" id="IPR059000">
    <property type="entry name" value="ATPase_P-type_domA"/>
</dbReference>
<evidence type="ECO:0000259" key="10">
    <source>
        <dbReference type="SMART" id="SM00831"/>
    </source>
</evidence>
<feature type="transmembrane region" description="Helical" evidence="9">
    <location>
        <begin position="759"/>
        <end position="778"/>
    </location>
</feature>
<dbReference type="InterPro" id="IPR018303">
    <property type="entry name" value="ATPase_P-typ_P_site"/>
</dbReference>
<dbReference type="Gene3D" id="3.40.50.1000">
    <property type="entry name" value="HAD superfamily/HAD-like"/>
    <property type="match status" value="1"/>
</dbReference>
<dbReference type="InterPro" id="IPR050510">
    <property type="entry name" value="Cation_transp_ATPase_P-type"/>
</dbReference>
<evidence type="ECO:0000256" key="7">
    <source>
        <dbReference type="ARBA" id="ARBA00022989"/>
    </source>
</evidence>
<dbReference type="SUPFAM" id="SSF81653">
    <property type="entry name" value="Calcium ATPase, transduction domain A"/>
    <property type="match status" value="1"/>
</dbReference>
<feature type="transmembrane region" description="Helical" evidence="9">
    <location>
        <begin position="245"/>
        <end position="265"/>
    </location>
</feature>
<dbReference type="InterPro" id="IPR023299">
    <property type="entry name" value="ATPase_P-typ_cyto_dom_N"/>
</dbReference>
<dbReference type="EMBL" id="CP071060">
    <property type="protein sequence ID" value="QSI76003.1"/>
    <property type="molecule type" value="Genomic_DNA"/>
</dbReference>
<dbReference type="Proteomes" id="UP000663570">
    <property type="component" value="Chromosome"/>
</dbReference>
<keyword evidence="5" id="KW-0067">ATP-binding</keyword>
<evidence type="ECO:0000256" key="3">
    <source>
        <dbReference type="ARBA" id="ARBA00022692"/>
    </source>
</evidence>
<evidence type="ECO:0000256" key="5">
    <source>
        <dbReference type="ARBA" id="ARBA00022840"/>
    </source>
</evidence>
<dbReference type="InterPro" id="IPR008250">
    <property type="entry name" value="ATPase_P-typ_transduc_dom_A_sf"/>
</dbReference>
<evidence type="ECO:0000256" key="2">
    <source>
        <dbReference type="ARBA" id="ARBA00005675"/>
    </source>
</evidence>
<keyword evidence="4" id="KW-0547">Nucleotide-binding</keyword>
<feature type="domain" description="Cation-transporting P-type ATPase N-terminal" evidence="10">
    <location>
        <begin position="4"/>
        <end position="78"/>
    </location>
</feature>
<feature type="transmembrane region" description="Helical" evidence="9">
    <location>
        <begin position="686"/>
        <end position="711"/>
    </location>
</feature>
<dbReference type="InterPro" id="IPR006068">
    <property type="entry name" value="ATPase_P-typ_cation-transptr_C"/>
</dbReference>
<evidence type="ECO:0000256" key="1">
    <source>
        <dbReference type="ARBA" id="ARBA00004141"/>
    </source>
</evidence>
<keyword evidence="8 9" id="KW-0472">Membrane</keyword>
<evidence type="ECO:0000256" key="8">
    <source>
        <dbReference type="ARBA" id="ARBA00023136"/>
    </source>
</evidence>
<evidence type="ECO:0000256" key="4">
    <source>
        <dbReference type="ARBA" id="ARBA00022741"/>
    </source>
</evidence>
<dbReference type="InterPro" id="IPR023214">
    <property type="entry name" value="HAD_sf"/>
</dbReference>
<feature type="transmembrane region" description="Helical" evidence="9">
    <location>
        <begin position="58"/>
        <end position="76"/>
    </location>
</feature>
<dbReference type="Pfam" id="PF08282">
    <property type="entry name" value="Hydrolase_3"/>
    <property type="match status" value="1"/>
</dbReference>
<dbReference type="SUPFAM" id="SSF81660">
    <property type="entry name" value="Metal cation-transporting ATPase, ATP-binding domain N"/>
    <property type="match status" value="1"/>
</dbReference>
<dbReference type="Gene3D" id="2.70.150.10">
    <property type="entry name" value="Calcium-transporting ATPase, cytoplasmic transduction domain A"/>
    <property type="match status" value="1"/>
</dbReference>
<protein>
    <submittedName>
        <fullName evidence="11">HAD-IC family P-type ATPase</fullName>
    </submittedName>
</protein>
<feature type="transmembrane region" description="Helical" evidence="9">
    <location>
        <begin position="717"/>
        <end position="738"/>
    </location>
</feature>
<evidence type="ECO:0000313" key="11">
    <source>
        <dbReference type="EMBL" id="QSI76003.1"/>
    </source>
</evidence>
<dbReference type="Pfam" id="PF13246">
    <property type="entry name" value="Cation_ATPase"/>
    <property type="match status" value="1"/>
</dbReference>
<dbReference type="SUPFAM" id="SSF56784">
    <property type="entry name" value="HAD-like"/>
    <property type="match status" value="1"/>
</dbReference>
<dbReference type="PANTHER" id="PTHR43294">
    <property type="entry name" value="SODIUM/POTASSIUM-TRANSPORTING ATPASE SUBUNIT ALPHA"/>
    <property type="match status" value="1"/>
</dbReference>
<dbReference type="PRINTS" id="PR00119">
    <property type="entry name" value="CATATPASE"/>
</dbReference>
<accession>A0ABX7M5H9</accession>
<organism evidence="11 12">
    <name type="scientific">Niveibacterium microcysteis</name>
    <dbReference type="NCBI Taxonomy" id="2811415"/>
    <lineage>
        <taxon>Bacteria</taxon>
        <taxon>Pseudomonadati</taxon>
        <taxon>Pseudomonadota</taxon>
        <taxon>Betaproteobacteria</taxon>
        <taxon>Rhodocyclales</taxon>
        <taxon>Rhodocyclaceae</taxon>
        <taxon>Niveibacterium</taxon>
    </lineage>
</organism>
<dbReference type="PROSITE" id="PS00154">
    <property type="entry name" value="ATPASE_E1_E2"/>
    <property type="match status" value="1"/>
</dbReference>
<keyword evidence="12" id="KW-1185">Reference proteome</keyword>
<reference evidence="11 12" key="1">
    <citation type="submission" date="2021-02" db="EMBL/GenBank/DDBJ databases">
        <title>Niveibacterium changnyeongensis HC41.</title>
        <authorList>
            <person name="Kang M."/>
        </authorList>
    </citation>
    <scope>NUCLEOTIDE SEQUENCE [LARGE SCALE GENOMIC DNA]</scope>
    <source>
        <strain evidence="11 12">HC41</strain>
    </source>
</reference>
<dbReference type="InterPro" id="IPR001757">
    <property type="entry name" value="P_typ_ATPase"/>
</dbReference>
<comment type="subcellular location">
    <subcellularLocation>
        <location evidence="1">Membrane</location>
        <topology evidence="1">Multi-pass membrane protein</topology>
    </subcellularLocation>
</comment>
<keyword evidence="6" id="KW-1278">Translocase</keyword>
<dbReference type="SMART" id="SM00831">
    <property type="entry name" value="Cation_ATPase_N"/>
    <property type="match status" value="1"/>
</dbReference>
<dbReference type="NCBIfam" id="TIGR01494">
    <property type="entry name" value="ATPase_P-type"/>
    <property type="match status" value="2"/>
</dbReference>